<dbReference type="AlphaFoldDB" id="A0AAV7KAY3"/>
<accession>A0AAV7KAY3</accession>
<feature type="compositionally biased region" description="Polar residues" evidence="1">
    <location>
        <begin position="94"/>
        <end position="106"/>
    </location>
</feature>
<protein>
    <submittedName>
        <fullName evidence="3">Mariner transposase</fullName>
    </submittedName>
</protein>
<dbReference type="PANTHER" id="PTHR46060">
    <property type="entry name" value="MARINER MOS1 TRANSPOSASE-LIKE PROTEIN"/>
    <property type="match status" value="1"/>
</dbReference>
<dbReference type="Pfam" id="PF17906">
    <property type="entry name" value="HTH_48"/>
    <property type="match status" value="1"/>
</dbReference>
<gene>
    <name evidence="3" type="ORF">LOD99_11002</name>
</gene>
<dbReference type="InterPro" id="IPR052709">
    <property type="entry name" value="Transposase-MT_Hybrid"/>
</dbReference>
<evidence type="ECO:0000259" key="2">
    <source>
        <dbReference type="Pfam" id="PF17906"/>
    </source>
</evidence>
<dbReference type="Proteomes" id="UP001165289">
    <property type="component" value="Unassembled WGS sequence"/>
</dbReference>
<reference evidence="3 4" key="1">
    <citation type="journal article" date="2023" name="BMC Biol.">
        <title>The compact genome of the sponge Oopsacas minuta (Hexactinellida) is lacking key metazoan core genes.</title>
        <authorList>
            <person name="Santini S."/>
            <person name="Schenkelaars Q."/>
            <person name="Jourda C."/>
            <person name="Duchesne M."/>
            <person name="Belahbib H."/>
            <person name="Rocher C."/>
            <person name="Selva M."/>
            <person name="Riesgo A."/>
            <person name="Vervoort M."/>
            <person name="Leys S.P."/>
            <person name="Kodjabachian L."/>
            <person name="Le Bivic A."/>
            <person name="Borchiellini C."/>
            <person name="Claverie J.M."/>
            <person name="Renard E."/>
        </authorList>
    </citation>
    <scope>NUCLEOTIDE SEQUENCE [LARGE SCALE GENOMIC DNA]</scope>
    <source>
        <strain evidence="3">SPO-2</strain>
    </source>
</reference>
<dbReference type="PANTHER" id="PTHR46060:SF1">
    <property type="entry name" value="MARINER MOS1 TRANSPOSASE-LIKE PROTEIN"/>
    <property type="match status" value="1"/>
</dbReference>
<feature type="region of interest" description="Disordered" evidence="1">
    <location>
        <begin position="83"/>
        <end position="115"/>
    </location>
</feature>
<name>A0AAV7KAY3_9METZ</name>
<sequence length="115" mass="13695">MLELRYNILFTLQAYSSVKDFTYIGYLCQLMDLSKGKRQIIWYLEKKGKTGSYILREMQNSLDDEYPLKATIYRWIERFDNGDEELHDDPRQARPTSSKTSSNIERAQTILDEER</sequence>
<proteinExistence type="predicted"/>
<evidence type="ECO:0000313" key="3">
    <source>
        <dbReference type="EMBL" id="KAI6658657.1"/>
    </source>
</evidence>
<evidence type="ECO:0000256" key="1">
    <source>
        <dbReference type="SAM" id="MobiDB-lite"/>
    </source>
</evidence>
<dbReference type="EMBL" id="JAKMXF010000085">
    <property type="protein sequence ID" value="KAI6658657.1"/>
    <property type="molecule type" value="Genomic_DNA"/>
</dbReference>
<organism evidence="3 4">
    <name type="scientific">Oopsacas minuta</name>
    <dbReference type="NCBI Taxonomy" id="111878"/>
    <lineage>
        <taxon>Eukaryota</taxon>
        <taxon>Metazoa</taxon>
        <taxon>Porifera</taxon>
        <taxon>Hexactinellida</taxon>
        <taxon>Hexasterophora</taxon>
        <taxon>Lyssacinosida</taxon>
        <taxon>Leucopsacidae</taxon>
        <taxon>Oopsacas</taxon>
    </lineage>
</organism>
<dbReference type="InterPro" id="IPR041426">
    <property type="entry name" value="Mos1_HTH"/>
</dbReference>
<evidence type="ECO:0000313" key="4">
    <source>
        <dbReference type="Proteomes" id="UP001165289"/>
    </source>
</evidence>
<comment type="caution">
    <text evidence="3">The sequence shown here is derived from an EMBL/GenBank/DDBJ whole genome shotgun (WGS) entry which is preliminary data.</text>
</comment>
<feature type="domain" description="Mos1 transposase HTH" evidence="2">
    <location>
        <begin position="38"/>
        <end position="83"/>
    </location>
</feature>
<keyword evidence="4" id="KW-1185">Reference proteome</keyword>